<dbReference type="Proteomes" id="UP001159042">
    <property type="component" value="Unassembled WGS sequence"/>
</dbReference>
<name>A0AAV8VLJ0_9CUCU</name>
<gene>
    <name evidence="1" type="ORF">NQ315_017347</name>
</gene>
<evidence type="ECO:0000313" key="2">
    <source>
        <dbReference type="Proteomes" id="UP001159042"/>
    </source>
</evidence>
<keyword evidence="2" id="KW-1185">Reference proteome</keyword>
<evidence type="ECO:0000313" key="1">
    <source>
        <dbReference type="EMBL" id="KAJ8914651.1"/>
    </source>
</evidence>
<comment type="caution">
    <text evidence="1">The sequence shown here is derived from an EMBL/GenBank/DDBJ whole genome shotgun (WGS) entry which is preliminary data.</text>
</comment>
<proteinExistence type="predicted"/>
<dbReference type="AlphaFoldDB" id="A0AAV8VLJ0"/>
<dbReference type="EMBL" id="JANEYG010000066">
    <property type="protein sequence ID" value="KAJ8914651.1"/>
    <property type="molecule type" value="Genomic_DNA"/>
</dbReference>
<sequence length="176" mass="20369">MLMRSIIQLHNRPLYAFRIVTGLCIWELFAHDVTTGAEFECLCTGHTELAPKKIYRYKQLIELLLSINILNLKNSIDQIEQSRIISVAPIPGHLHNLKGTFTKYEDKRKIKHGNVKLNQRLPLRTSLLKLLKCSSDPKDPPNVLKLFTKFQLDTIWHFQLEDAVKEVMDGILPKKI</sequence>
<protein>
    <submittedName>
        <fullName evidence="1">Uncharacterized protein</fullName>
    </submittedName>
</protein>
<organism evidence="1 2">
    <name type="scientific">Exocentrus adspersus</name>
    <dbReference type="NCBI Taxonomy" id="1586481"/>
    <lineage>
        <taxon>Eukaryota</taxon>
        <taxon>Metazoa</taxon>
        <taxon>Ecdysozoa</taxon>
        <taxon>Arthropoda</taxon>
        <taxon>Hexapoda</taxon>
        <taxon>Insecta</taxon>
        <taxon>Pterygota</taxon>
        <taxon>Neoptera</taxon>
        <taxon>Endopterygota</taxon>
        <taxon>Coleoptera</taxon>
        <taxon>Polyphaga</taxon>
        <taxon>Cucujiformia</taxon>
        <taxon>Chrysomeloidea</taxon>
        <taxon>Cerambycidae</taxon>
        <taxon>Lamiinae</taxon>
        <taxon>Acanthocinini</taxon>
        <taxon>Exocentrus</taxon>
    </lineage>
</organism>
<reference evidence="1 2" key="1">
    <citation type="journal article" date="2023" name="Insect Mol. Biol.">
        <title>Genome sequencing provides insights into the evolution of gene families encoding plant cell wall-degrading enzymes in longhorned beetles.</title>
        <authorList>
            <person name="Shin N.R."/>
            <person name="Okamura Y."/>
            <person name="Kirsch R."/>
            <person name="Pauchet Y."/>
        </authorList>
    </citation>
    <scope>NUCLEOTIDE SEQUENCE [LARGE SCALE GENOMIC DNA]</scope>
    <source>
        <strain evidence="1">EAD_L_NR</strain>
    </source>
</reference>
<accession>A0AAV8VLJ0</accession>